<organism evidence="2 3">
    <name type="scientific">Prevotella amnii CRIS 21A-A</name>
    <dbReference type="NCBI Taxonomy" id="679191"/>
    <lineage>
        <taxon>Bacteria</taxon>
        <taxon>Pseudomonadati</taxon>
        <taxon>Bacteroidota</taxon>
        <taxon>Bacteroidia</taxon>
        <taxon>Bacteroidales</taxon>
        <taxon>Prevotellaceae</taxon>
        <taxon>Prevotella</taxon>
    </lineage>
</organism>
<feature type="domain" description="Protein CR006 P-loop" evidence="1">
    <location>
        <begin position="130"/>
        <end position="318"/>
    </location>
</feature>
<proteinExistence type="predicted"/>
<evidence type="ECO:0000313" key="2">
    <source>
        <dbReference type="EMBL" id="EFN90341.1"/>
    </source>
</evidence>
<accession>E1GYD2</accession>
<dbReference type="AlphaFoldDB" id="E1GYD2"/>
<dbReference type="SUPFAM" id="SSF52540">
    <property type="entry name" value="P-loop containing nucleoside triphosphate hydrolases"/>
    <property type="match status" value="1"/>
</dbReference>
<dbReference type="RefSeq" id="WP_008451084.1">
    <property type="nucleotide sequence ID" value="NZ_ADFQ01000105.1"/>
</dbReference>
<name>E1GYD2_9BACT</name>
<gene>
    <name evidence="2" type="ORF">HMPREF9018_1911</name>
</gene>
<dbReference type="InterPro" id="IPR027417">
    <property type="entry name" value="P-loop_NTPase"/>
</dbReference>
<sequence>MELSNIAKEIKDAKENIFLIYAFNATGKTRLSVEYKETARDSKTRFQTGVYYNAFSEDLFIWDNDTKNSEADIKMQVIPSSLNRLHSQISEEAVREKLRPYNPKYEFNFSYIDNDPEKGIEYIHFYLKDDESIMSIKISRGEERIFVWCFFLALFDTEGWADKQNQYIFIDDPVSSLDDHNIFITTFSLLDLIEKYYEERKFIITTHHIGFATILDNLLAKGEKAGSFKKRYKLRLLEKEGTSFSLGNPKKDVLLYHLRLLQILDDAIQNNSLEVYHMALLRQVLENVSSFLGTGRINYVLEQIGFSDADRITTITNSLTHKNVYYPQMDAMVEDNKQIVKDVYNALMGKYHFIIHNDKIEINDNRK</sequence>
<evidence type="ECO:0000313" key="3">
    <source>
        <dbReference type="Proteomes" id="UP000016016"/>
    </source>
</evidence>
<dbReference type="Gene3D" id="3.40.50.300">
    <property type="entry name" value="P-loop containing nucleotide triphosphate hydrolases"/>
    <property type="match status" value="1"/>
</dbReference>
<dbReference type="eggNOG" id="COG1131">
    <property type="taxonomic scope" value="Bacteria"/>
</dbReference>
<dbReference type="Pfam" id="PF13166">
    <property type="entry name" value="AAA_13"/>
    <property type="match status" value="1"/>
</dbReference>
<dbReference type="EMBL" id="ADFQ01000105">
    <property type="protein sequence ID" value="EFN90341.1"/>
    <property type="molecule type" value="Genomic_DNA"/>
</dbReference>
<dbReference type="Proteomes" id="UP000016016">
    <property type="component" value="Unassembled WGS sequence"/>
</dbReference>
<reference evidence="2 3" key="1">
    <citation type="submission" date="2010-09" db="EMBL/GenBank/DDBJ databases">
        <authorList>
            <person name="Harkins D.M."/>
            <person name="Madupu R."/>
            <person name="Durkin A.S."/>
            <person name="Torralba M."/>
            <person name="Methe B."/>
            <person name="Sutton G.G."/>
            <person name="Nelson K.E."/>
        </authorList>
    </citation>
    <scope>NUCLEOTIDE SEQUENCE [LARGE SCALE GENOMIC DNA]</scope>
    <source>
        <strain evidence="2 3">CRIS 21A-A</strain>
    </source>
</reference>
<comment type="caution">
    <text evidence="2">The sequence shown here is derived from an EMBL/GenBank/DDBJ whole genome shotgun (WGS) entry which is preliminary data.</text>
</comment>
<evidence type="ECO:0000259" key="1">
    <source>
        <dbReference type="Pfam" id="PF13166"/>
    </source>
</evidence>
<protein>
    <recommendedName>
        <fullName evidence="1">Protein CR006 P-loop domain-containing protein</fullName>
    </recommendedName>
</protein>
<dbReference type="InterPro" id="IPR026866">
    <property type="entry name" value="CR006_AAA"/>
</dbReference>